<evidence type="ECO:0000313" key="5">
    <source>
        <dbReference type="EMBL" id="TQJ02590.1"/>
    </source>
</evidence>
<proteinExistence type="inferred from homology"/>
<dbReference type="EC" id="4.2.1.96" evidence="4"/>
<sequence>MAEVQRTGRRTTMERMAEILSDQQVEDALGNLPEWSRNGNAIERTAQLASFPQAIQVVNRTAEIAESESHHPDIDIRWRTVTFRLSTHSEGGITSKDVGMAAEIDGVLANM</sequence>
<dbReference type="Pfam" id="PF01329">
    <property type="entry name" value="Pterin_4a"/>
    <property type="match status" value="1"/>
</dbReference>
<evidence type="ECO:0000256" key="3">
    <source>
        <dbReference type="ARBA" id="ARBA00023239"/>
    </source>
</evidence>
<evidence type="ECO:0000313" key="6">
    <source>
        <dbReference type="Proteomes" id="UP000320876"/>
    </source>
</evidence>
<dbReference type="GO" id="GO:0008124">
    <property type="term" value="F:4-alpha-hydroxytetrahydrobiopterin dehydratase activity"/>
    <property type="evidence" value="ECO:0007669"/>
    <property type="project" value="UniProtKB-UniRule"/>
</dbReference>
<dbReference type="SUPFAM" id="SSF55248">
    <property type="entry name" value="PCD-like"/>
    <property type="match status" value="1"/>
</dbReference>
<dbReference type="CDD" id="cd00488">
    <property type="entry name" value="PCD_DCoH"/>
    <property type="match status" value="1"/>
</dbReference>
<dbReference type="Proteomes" id="UP000320876">
    <property type="component" value="Unassembled WGS sequence"/>
</dbReference>
<comment type="catalytic activity">
    <reaction evidence="1 4">
        <text>(4aS,6R)-4a-hydroxy-L-erythro-5,6,7,8-tetrahydrobiopterin = (6R)-L-erythro-6,7-dihydrobiopterin + H2O</text>
        <dbReference type="Rhea" id="RHEA:11920"/>
        <dbReference type="ChEBI" id="CHEBI:15377"/>
        <dbReference type="ChEBI" id="CHEBI:15642"/>
        <dbReference type="ChEBI" id="CHEBI:43120"/>
        <dbReference type="EC" id="4.2.1.96"/>
    </reaction>
</comment>
<dbReference type="PANTHER" id="PTHR12599">
    <property type="entry name" value="PTERIN-4-ALPHA-CARBINOLAMINE DEHYDRATASE"/>
    <property type="match status" value="1"/>
</dbReference>
<dbReference type="EMBL" id="VFML01000001">
    <property type="protein sequence ID" value="TQJ02590.1"/>
    <property type="molecule type" value="Genomic_DNA"/>
</dbReference>
<reference evidence="5 6" key="1">
    <citation type="submission" date="2019-06" db="EMBL/GenBank/DDBJ databases">
        <title>Sequencing the genomes of 1000 actinobacteria strains.</title>
        <authorList>
            <person name="Klenk H.-P."/>
        </authorList>
    </citation>
    <scope>NUCLEOTIDE SEQUENCE [LARGE SCALE GENOMIC DNA]</scope>
    <source>
        <strain evidence="5 6">DSM 45679</strain>
    </source>
</reference>
<keyword evidence="6" id="KW-1185">Reference proteome</keyword>
<evidence type="ECO:0000256" key="1">
    <source>
        <dbReference type="ARBA" id="ARBA00001554"/>
    </source>
</evidence>
<dbReference type="InterPro" id="IPR001533">
    <property type="entry name" value="Pterin_deHydtase"/>
</dbReference>
<dbReference type="HAMAP" id="MF_00434">
    <property type="entry name" value="Pterin_4_alpha"/>
    <property type="match status" value="1"/>
</dbReference>
<accession>A0A542DHR1</accession>
<dbReference type="AlphaFoldDB" id="A0A542DHR1"/>
<comment type="caution">
    <text evidence="5">The sequence shown here is derived from an EMBL/GenBank/DDBJ whole genome shotgun (WGS) entry which is preliminary data.</text>
</comment>
<name>A0A542DHR1_AMYCI</name>
<dbReference type="InterPro" id="IPR036428">
    <property type="entry name" value="PCD_sf"/>
</dbReference>
<dbReference type="NCBIfam" id="NF002017">
    <property type="entry name" value="PRK00823.1-2"/>
    <property type="match status" value="1"/>
</dbReference>
<evidence type="ECO:0000256" key="4">
    <source>
        <dbReference type="HAMAP-Rule" id="MF_00434"/>
    </source>
</evidence>
<gene>
    <name evidence="5" type="ORF">FB471_2323</name>
</gene>
<dbReference type="GO" id="GO:0006729">
    <property type="term" value="P:tetrahydrobiopterin biosynthetic process"/>
    <property type="evidence" value="ECO:0007669"/>
    <property type="project" value="InterPro"/>
</dbReference>
<dbReference type="PANTHER" id="PTHR12599:SF0">
    <property type="entry name" value="PTERIN-4-ALPHA-CARBINOLAMINE DEHYDRATASE"/>
    <property type="match status" value="1"/>
</dbReference>
<keyword evidence="3 4" id="KW-0456">Lyase</keyword>
<protein>
    <recommendedName>
        <fullName evidence="4">Putative pterin-4-alpha-carbinolamine dehydratase</fullName>
        <shortName evidence="4">PHS</shortName>
        <ecNumber evidence="4">4.2.1.96</ecNumber>
    </recommendedName>
    <alternativeName>
        <fullName evidence="4">4-alpha-hydroxy-tetrahydropterin dehydratase</fullName>
    </alternativeName>
    <alternativeName>
        <fullName evidence="4">Pterin carbinolamine dehydratase</fullName>
        <shortName evidence="4">PCD</shortName>
    </alternativeName>
</protein>
<comment type="similarity">
    <text evidence="2 4">Belongs to the pterin-4-alpha-carbinolamine dehydratase family.</text>
</comment>
<evidence type="ECO:0000256" key="2">
    <source>
        <dbReference type="ARBA" id="ARBA00006472"/>
    </source>
</evidence>
<organism evidence="5 6">
    <name type="scientific">Amycolatopsis cihanbeyliensis</name>
    <dbReference type="NCBI Taxonomy" id="1128664"/>
    <lineage>
        <taxon>Bacteria</taxon>
        <taxon>Bacillati</taxon>
        <taxon>Actinomycetota</taxon>
        <taxon>Actinomycetes</taxon>
        <taxon>Pseudonocardiales</taxon>
        <taxon>Pseudonocardiaceae</taxon>
        <taxon>Amycolatopsis</taxon>
    </lineage>
</organism>
<dbReference type="Gene3D" id="3.30.1360.20">
    <property type="entry name" value="Transcriptional coactivator/pterin dehydratase"/>
    <property type="match status" value="1"/>
</dbReference>